<dbReference type="InterPro" id="IPR018303">
    <property type="entry name" value="ATPase_P-typ_P_site"/>
</dbReference>
<keyword evidence="5 15" id="KW-0812">Transmembrane</keyword>
<protein>
    <recommendedName>
        <fullName evidence="3">P-type Cu(+) transporter</fullName>
        <ecNumber evidence="3">7.2.2.8</ecNumber>
    </recommendedName>
</protein>
<dbReference type="InterPro" id="IPR008250">
    <property type="entry name" value="ATPase_P-typ_transduc_dom_A_sf"/>
</dbReference>
<feature type="transmembrane region" description="Helical" evidence="15">
    <location>
        <begin position="34"/>
        <end position="53"/>
    </location>
</feature>
<evidence type="ECO:0000256" key="15">
    <source>
        <dbReference type="RuleBase" id="RU362081"/>
    </source>
</evidence>
<feature type="transmembrane region" description="Helical" evidence="15">
    <location>
        <begin position="581"/>
        <end position="604"/>
    </location>
</feature>
<evidence type="ECO:0000256" key="1">
    <source>
        <dbReference type="ARBA" id="ARBA00004651"/>
    </source>
</evidence>
<evidence type="ECO:0000313" key="18">
    <source>
        <dbReference type="Proteomes" id="UP000033491"/>
    </source>
</evidence>
<dbReference type="SFLD" id="SFLDG00002">
    <property type="entry name" value="C1.7:_P-type_atpase_like"/>
    <property type="match status" value="1"/>
</dbReference>
<comment type="similarity">
    <text evidence="2 15">Belongs to the cation transport ATPase (P-type) (TC 3.A.3) family. Type IB subfamily.</text>
</comment>
<dbReference type="GO" id="GO:0055070">
    <property type="term" value="P:copper ion homeostasis"/>
    <property type="evidence" value="ECO:0007669"/>
    <property type="project" value="TreeGrafter"/>
</dbReference>
<accession>A0A0F3RX67</accession>
<keyword evidence="12" id="KW-0186">Copper</keyword>
<feature type="transmembrane region" description="Helical" evidence="15">
    <location>
        <begin position="65"/>
        <end position="85"/>
    </location>
</feature>
<dbReference type="GO" id="GO:0005524">
    <property type="term" value="F:ATP binding"/>
    <property type="evidence" value="ECO:0007669"/>
    <property type="project" value="UniProtKB-UniRule"/>
</dbReference>
<evidence type="ECO:0000256" key="12">
    <source>
        <dbReference type="ARBA" id="ARBA00023008"/>
    </source>
</evidence>
<dbReference type="InterPro" id="IPR023214">
    <property type="entry name" value="HAD_sf"/>
</dbReference>
<dbReference type="PRINTS" id="PR00119">
    <property type="entry name" value="CATATPASE"/>
</dbReference>
<dbReference type="CDD" id="cd02094">
    <property type="entry name" value="P-type_ATPase_Cu-like"/>
    <property type="match status" value="1"/>
</dbReference>
<dbReference type="NCBIfam" id="TIGR01494">
    <property type="entry name" value="ATPase_P-type"/>
    <property type="match status" value="1"/>
</dbReference>
<feature type="transmembrane region" description="Helical" evidence="15">
    <location>
        <begin position="610"/>
        <end position="629"/>
    </location>
</feature>
<keyword evidence="9 15" id="KW-0067">ATP-binding</keyword>
<feature type="transmembrane region" description="Helical" evidence="15">
    <location>
        <begin position="247"/>
        <end position="266"/>
    </location>
</feature>
<comment type="caution">
    <text evidence="17">The sequence shown here is derived from an EMBL/GenBank/DDBJ whole genome shotgun (WGS) entry which is preliminary data.</text>
</comment>
<dbReference type="PROSITE" id="PS01229">
    <property type="entry name" value="COF_2"/>
    <property type="match status" value="1"/>
</dbReference>
<comment type="catalytic activity">
    <reaction evidence="14">
        <text>Cu(+)(in) + ATP + H2O = Cu(+)(out) + ADP + phosphate + H(+)</text>
        <dbReference type="Rhea" id="RHEA:25792"/>
        <dbReference type="ChEBI" id="CHEBI:15377"/>
        <dbReference type="ChEBI" id="CHEBI:15378"/>
        <dbReference type="ChEBI" id="CHEBI:30616"/>
        <dbReference type="ChEBI" id="CHEBI:43474"/>
        <dbReference type="ChEBI" id="CHEBI:49552"/>
        <dbReference type="ChEBI" id="CHEBI:456216"/>
        <dbReference type="EC" id="7.2.2.8"/>
    </reaction>
</comment>
<dbReference type="EC" id="7.2.2.8" evidence="3"/>
<feature type="transmembrane region" description="Helical" evidence="15">
    <location>
        <begin position="272"/>
        <end position="298"/>
    </location>
</feature>
<dbReference type="PANTHER" id="PTHR43520">
    <property type="entry name" value="ATP7, ISOFORM B"/>
    <property type="match status" value="1"/>
</dbReference>
<dbReference type="Pfam" id="PF00122">
    <property type="entry name" value="E1-E2_ATPase"/>
    <property type="match status" value="1"/>
</dbReference>
<dbReference type="SUPFAM" id="SSF56784">
    <property type="entry name" value="HAD-like"/>
    <property type="match status" value="1"/>
</dbReference>
<organism evidence="17 18">
    <name type="scientific">Levilactobacillus spicheri</name>
    <dbReference type="NCBI Taxonomy" id="216463"/>
    <lineage>
        <taxon>Bacteria</taxon>
        <taxon>Bacillati</taxon>
        <taxon>Bacillota</taxon>
        <taxon>Bacilli</taxon>
        <taxon>Lactobacillales</taxon>
        <taxon>Lactobacillaceae</taxon>
        <taxon>Levilactobacillus</taxon>
    </lineage>
</organism>
<dbReference type="FunFam" id="2.70.150.10:FF:000020">
    <property type="entry name" value="Copper-exporting P-type ATPase A"/>
    <property type="match status" value="1"/>
</dbReference>
<reference evidence="17 18" key="1">
    <citation type="submission" date="2015-03" db="EMBL/GenBank/DDBJ databases">
        <authorList>
            <person name="Zheng J."/>
            <person name="Ganezle M."/>
        </authorList>
    </citation>
    <scope>NUCLEOTIDE SEQUENCE [LARGE SCALE GENOMIC DNA]</scope>
    <source>
        <strain evidence="17 18">LP38</strain>
    </source>
</reference>
<evidence type="ECO:0000256" key="9">
    <source>
        <dbReference type="ARBA" id="ARBA00022840"/>
    </source>
</evidence>
<evidence type="ECO:0000313" key="17">
    <source>
        <dbReference type="EMBL" id="KJW13372.1"/>
    </source>
</evidence>
<dbReference type="AlphaFoldDB" id="A0A0F3RX67"/>
<evidence type="ECO:0000256" key="5">
    <source>
        <dbReference type="ARBA" id="ARBA00022692"/>
    </source>
</evidence>
<dbReference type="GO" id="GO:0005507">
    <property type="term" value="F:copper ion binding"/>
    <property type="evidence" value="ECO:0007669"/>
    <property type="project" value="TreeGrafter"/>
</dbReference>
<dbReference type="InterPro" id="IPR036412">
    <property type="entry name" value="HAD-like_sf"/>
</dbReference>
<feature type="domain" description="P-type ATPase A" evidence="16">
    <location>
        <begin position="128"/>
        <end position="228"/>
    </location>
</feature>
<dbReference type="STRING" id="216463.VC81_02595"/>
<dbReference type="RefSeq" id="WP_045806598.1">
    <property type="nucleotide sequence ID" value="NZ_JZCR01000006.1"/>
</dbReference>
<dbReference type="Gene3D" id="2.70.150.10">
    <property type="entry name" value="Calcium-transporting ATPase, cytoplasmic transduction domain A"/>
    <property type="match status" value="1"/>
</dbReference>
<dbReference type="PRINTS" id="PR00943">
    <property type="entry name" value="CUATPASE"/>
</dbReference>
<keyword evidence="8" id="KW-0406">Ion transport</keyword>
<dbReference type="NCBIfam" id="TIGR01525">
    <property type="entry name" value="ATPase-IB_hvy"/>
    <property type="match status" value="1"/>
</dbReference>
<keyword evidence="7 15" id="KW-0547">Nucleotide-binding</keyword>
<dbReference type="SFLD" id="SFLDS00003">
    <property type="entry name" value="Haloacid_Dehalogenase"/>
    <property type="match status" value="1"/>
</dbReference>
<dbReference type="InterPro" id="IPR027256">
    <property type="entry name" value="P-typ_ATPase_IB"/>
</dbReference>
<dbReference type="PATRIC" id="fig|216463.3.peg.2334"/>
<dbReference type="Pfam" id="PF00702">
    <property type="entry name" value="Hydrolase"/>
    <property type="match status" value="1"/>
</dbReference>
<evidence type="ECO:0000256" key="13">
    <source>
        <dbReference type="ARBA" id="ARBA00023136"/>
    </source>
</evidence>
<sequence>MSITKRFWVSLILSLPMLANMLLMPFGWMLPGGAWTQLVLTTLIMLISARPFWQSAWASFTKHHANMDTLVAIGTATAYVYSLYAMLTGQAVFFESAAFVTTFVLLGQVFEERMRRNSANAVEKLANLQAKEAEVQRGDRFVKVPLADVQLGDVLRVKPGQKVPVDGVIVQGSSNVDESMVTGESLPVTKQVDDAVIGATQNGTGTFLFRATKIGENTMLAQIVELVKKAQNSHAPIQKLTDKVSDIFVPVVLSLAIATFLIWYVFLGASLANALIFAVSVVVIACPCALGLATPTALMVGTGRGAKMGILIKNGEVLEAVNDVKTVVFDKTGTITVGHPQVTDVIGDEARVLTLAASLEEASEHPLAAAILDRAQALALTVPAATNFHAIEGKGVQATVAGQTAVVGNHKLVADFTLTEAMQRQVVALQDAAKTVVFVGLGDQIIGLIAIQDVPKSTSREAIADLKARGLKTVMLTGDNQRVATAVAQQVGIDQVIADVLPGDKADHVRQLQQTGKVAFVGDGINDAPALTTADVGIAMGSGTDIAIDAGGIVLVKNDLRDVDRALALSRKTFNRIKLNLFWAFIYNVLGIPVAAGVFYAIGLTLSPELAGLAMAFSSLSVVTSSVLLNRAKIRTKVRTTA</sequence>
<feature type="transmembrane region" description="Helical" evidence="15">
    <location>
        <begin position="7"/>
        <end position="28"/>
    </location>
</feature>
<dbReference type="PANTHER" id="PTHR43520:SF8">
    <property type="entry name" value="P-TYPE CU(+) TRANSPORTER"/>
    <property type="match status" value="1"/>
</dbReference>
<gene>
    <name evidence="17" type="ORF">VC81_02595</name>
</gene>
<keyword evidence="11 15" id="KW-1133">Transmembrane helix</keyword>
<dbReference type="GO" id="GO:0005886">
    <property type="term" value="C:plasma membrane"/>
    <property type="evidence" value="ECO:0007669"/>
    <property type="project" value="UniProtKB-SubCell"/>
</dbReference>
<evidence type="ECO:0000256" key="3">
    <source>
        <dbReference type="ARBA" id="ARBA00012517"/>
    </source>
</evidence>
<evidence type="ECO:0000259" key="16">
    <source>
        <dbReference type="Pfam" id="PF00122"/>
    </source>
</evidence>
<dbReference type="GO" id="GO:0016887">
    <property type="term" value="F:ATP hydrolysis activity"/>
    <property type="evidence" value="ECO:0007669"/>
    <property type="project" value="InterPro"/>
</dbReference>
<evidence type="ECO:0000256" key="10">
    <source>
        <dbReference type="ARBA" id="ARBA00022967"/>
    </source>
</evidence>
<feature type="transmembrane region" description="Helical" evidence="15">
    <location>
        <begin position="91"/>
        <end position="110"/>
    </location>
</feature>
<evidence type="ECO:0000256" key="11">
    <source>
        <dbReference type="ARBA" id="ARBA00022989"/>
    </source>
</evidence>
<dbReference type="GO" id="GO:0140581">
    <property type="term" value="F:P-type monovalent copper transporter activity"/>
    <property type="evidence" value="ECO:0007669"/>
    <property type="project" value="UniProtKB-EC"/>
</dbReference>
<dbReference type="InterPro" id="IPR001757">
    <property type="entry name" value="P_typ_ATPase"/>
</dbReference>
<evidence type="ECO:0000256" key="14">
    <source>
        <dbReference type="ARBA" id="ARBA00049289"/>
    </source>
</evidence>
<comment type="subcellular location">
    <subcellularLocation>
        <location evidence="1">Cell membrane</location>
        <topology evidence="1">Multi-pass membrane protein</topology>
    </subcellularLocation>
</comment>
<dbReference type="Gene3D" id="3.40.50.1000">
    <property type="entry name" value="HAD superfamily/HAD-like"/>
    <property type="match status" value="1"/>
</dbReference>
<keyword evidence="8" id="KW-0187">Copper transport</keyword>
<keyword evidence="8" id="KW-0813">Transport</keyword>
<dbReference type="InterPro" id="IPR044492">
    <property type="entry name" value="P_typ_ATPase_HD_dom"/>
</dbReference>
<evidence type="ECO:0000256" key="7">
    <source>
        <dbReference type="ARBA" id="ARBA00022741"/>
    </source>
</evidence>
<dbReference type="EMBL" id="JZCR01000006">
    <property type="protein sequence ID" value="KJW13372.1"/>
    <property type="molecule type" value="Genomic_DNA"/>
</dbReference>
<keyword evidence="4 15" id="KW-1003">Cell membrane</keyword>
<dbReference type="GO" id="GO:0043682">
    <property type="term" value="F:P-type divalent copper transporter activity"/>
    <property type="evidence" value="ECO:0007669"/>
    <property type="project" value="TreeGrafter"/>
</dbReference>
<proteinExistence type="inferred from homology"/>
<dbReference type="InterPro" id="IPR059000">
    <property type="entry name" value="ATPase_P-type_domA"/>
</dbReference>
<keyword evidence="6 15" id="KW-0479">Metal-binding</keyword>
<dbReference type="Gene3D" id="3.40.1110.10">
    <property type="entry name" value="Calcium-transporting ATPase, cytoplasmic domain N"/>
    <property type="match status" value="1"/>
</dbReference>
<dbReference type="PROSITE" id="PS00154">
    <property type="entry name" value="ATPASE_E1_E2"/>
    <property type="match status" value="1"/>
</dbReference>
<evidence type="ECO:0000256" key="6">
    <source>
        <dbReference type="ARBA" id="ARBA00022723"/>
    </source>
</evidence>
<dbReference type="SUPFAM" id="SSF81665">
    <property type="entry name" value="Calcium ATPase, transmembrane domain M"/>
    <property type="match status" value="1"/>
</dbReference>
<keyword evidence="13 15" id="KW-0472">Membrane</keyword>
<evidence type="ECO:0000256" key="2">
    <source>
        <dbReference type="ARBA" id="ARBA00006024"/>
    </source>
</evidence>
<evidence type="ECO:0000256" key="4">
    <source>
        <dbReference type="ARBA" id="ARBA00022475"/>
    </source>
</evidence>
<name>A0A0F3RX67_9LACO</name>
<evidence type="ECO:0000256" key="8">
    <source>
        <dbReference type="ARBA" id="ARBA00022796"/>
    </source>
</evidence>
<dbReference type="InterPro" id="IPR023298">
    <property type="entry name" value="ATPase_P-typ_TM_dom_sf"/>
</dbReference>
<dbReference type="SUPFAM" id="SSF81653">
    <property type="entry name" value="Calcium ATPase, transduction domain A"/>
    <property type="match status" value="1"/>
</dbReference>
<dbReference type="NCBIfam" id="TIGR01511">
    <property type="entry name" value="ATPase-IB1_Cu"/>
    <property type="match status" value="1"/>
</dbReference>
<keyword evidence="10" id="KW-1278">Translocase</keyword>
<dbReference type="InterPro" id="IPR023299">
    <property type="entry name" value="ATPase_P-typ_cyto_dom_N"/>
</dbReference>
<dbReference type="SFLD" id="SFLDF00027">
    <property type="entry name" value="p-type_atpase"/>
    <property type="match status" value="1"/>
</dbReference>
<dbReference type="OrthoDB" id="9813266at2"/>
<dbReference type="Proteomes" id="UP000033491">
    <property type="component" value="Unassembled WGS sequence"/>
</dbReference>